<gene>
    <name evidence="1" type="ORF">P3S46_13620</name>
</gene>
<dbReference type="RefSeq" id="WP_097540776.1">
    <property type="nucleotide sequence ID" value="NZ_JANPWA010000007.1"/>
</dbReference>
<dbReference type="EMBL" id="JARJGR010000846">
    <property type="protein sequence ID" value="MDF3638247.1"/>
    <property type="molecule type" value="Genomic_DNA"/>
</dbReference>
<sequence>MMTRMNPARSDDPATVWDAYVVAALRKMPVCTTQEEKAQHTELRRNEALQLAAAALRAAGEYSLAENLLD</sequence>
<accession>A0AAW6NRP1</accession>
<dbReference type="Proteomes" id="UP001215180">
    <property type="component" value="Unassembled WGS sequence"/>
</dbReference>
<proteinExistence type="predicted"/>
<evidence type="ECO:0000313" key="1">
    <source>
        <dbReference type="EMBL" id="MDF3638247.1"/>
    </source>
</evidence>
<reference evidence="1" key="1">
    <citation type="submission" date="2023-03" db="EMBL/GenBank/DDBJ databases">
        <title>A Study on Prevalence and Characterization of Enterobacter cloacae strains in China.</title>
        <authorList>
            <person name="Zheng Z."/>
        </authorList>
    </citation>
    <scope>NUCLEOTIDE SEQUENCE</scope>
    <source>
        <strain evidence="1">EC77</strain>
    </source>
</reference>
<comment type="caution">
    <text evidence="1">The sequence shown here is derived from an EMBL/GenBank/DDBJ whole genome shotgun (WGS) entry which is preliminary data.</text>
</comment>
<organism evidence="1 2">
    <name type="scientific">Enterobacter cloacae</name>
    <dbReference type="NCBI Taxonomy" id="550"/>
    <lineage>
        <taxon>Bacteria</taxon>
        <taxon>Pseudomonadati</taxon>
        <taxon>Pseudomonadota</taxon>
        <taxon>Gammaproteobacteria</taxon>
        <taxon>Enterobacterales</taxon>
        <taxon>Enterobacteriaceae</taxon>
        <taxon>Enterobacter</taxon>
        <taxon>Enterobacter cloacae complex</taxon>
    </lineage>
</organism>
<protein>
    <submittedName>
        <fullName evidence="1">Uncharacterized protein</fullName>
    </submittedName>
</protein>
<name>A0AAW6NRP1_ENTCL</name>
<evidence type="ECO:0000313" key="2">
    <source>
        <dbReference type="Proteomes" id="UP001215180"/>
    </source>
</evidence>
<dbReference type="AlphaFoldDB" id="A0AAW6NRP1"/>